<dbReference type="Gene3D" id="1.10.8.20">
    <property type="entry name" value="N-terminal domain of phosphatidylinositol transfer protein sec14p"/>
    <property type="match status" value="1"/>
</dbReference>
<dbReference type="SUPFAM" id="SSF46938">
    <property type="entry name" value="CRAL/TRIO N-terminal domain"/>
    <property type="match status" value="1"/>
</dbReference>
<organism evidence="3">
    <name type="scientific">Ditylum brightwellii</name>
    <dbReference type="NCBI Taxonomy" id="49249"/>
    <lineage>
        <taxon>Eukaryota</taxon>
        <taxon>Sar</taxon>
        <taxon>Stramenopiles</taxon>
        <taxon>Ochrophyta</taxon>
        <taxon>Bacillariophyta</taxon>
        <taxon>Mediophyceae</taxon>
        <taxon>Lithodesmiophycidae</taxon>
        <taxon>Lithodesmiales</taxon>
        <taxon>Lithodesmiaceae</taxon>
        <taxon>Ditylum</taxon>
    </lineage>
</organism>
<dbReference type="CDD" id="cd00170">
    <property type="entry name" value="SEC14"/>
    <property type="match status" value="1"/>
</dbReference>
<evidence type="ECO:0000256" key="1">
    <source>
        <dbReference type="SAM" id="MobiDB-lite"/>
    </source>
</evidence>
<dbReference type="SMART" id="SM00516">
    <property type="entry name" value="SEC14"/>
    <property type="match status" value="1"/>
</dbReference>
<protein>
    <recommendedName>
        <fullName evidence="2">CRAL-TRIO domain-containing protein</fullName>
    </recommendedName>
</protein>
<dbReference type="PROSITE" id="PS50191">
    <property type="entry name" value="CRAL_TRIO"/>
    <property type="match status" value="1"/>
</dbReference>
<sequence>MSLRPYTFPSTAAPERNVSEQLESLSPSERKAFKLFRAKYDASPSYSLLPLSDYFALCFLRASPGKDKFNVQAALKVAQSYASWNAKNNAEALRLEDVKVEFDRSWLYHVGMRDVDGNGILYIQYRNFIPSEMNYRSLMESSAYMLRCMLESEVNSTQGITVLCDSGGFSMTRNFNPVWLPYWTKLMVGRFPLRIRRIVLVNCPLIFTAPWALVRPALGELKHKVVMTTSGSPKFKAIFPDPESYPAHLGGKLDLNRCQAVFYEARRSAEKQ</sequence>
<dbReference type="InterPro" id="IPR001251">
    <property type="entry name" value="CRAL-TRIO_dom"/>
</dbReference>
<feature type="domain" description="CRAL-TRIO" evidence="2">
    <location>
        <begin position="95"/>
        <end position="257"/>
    </location>
</feature>
<dbReference type="GO" id="GO:0008526">
    <property type="term" value="F:phosphatidylinositol transfer activity"/>
    <property type="evidence" value="ECO:0007669"/>
    <property type="project" value="TreeGrafter"/>
</dbReference>
<dbReference type="SUPFAM" id="SSF52087">
    <property type="entry name" value="CRAL/TRIO domain"/>
    <property type="match status" value="1"/>
</dbReference>
<evidence type="ECO:0000259" key="2">
    <source>
        <dbReference type="PROSITE" id="PS50191"/>
    </source>
</evidence>
<dbReference type="InterPro" id="IPR036865">
    <property type="entry name" value="CRAL-TRIO_dom_sf"/>
</dbReference>
<dbReference type="PANTHER" id="PTHR45824:SF29">
    <property type="entry name" value="GH16843P"/>
    <property type="match status" value="1"/>
</dbReference>
<reference evidence="3" key="1">
    <citation type="submission" date="2021-01" db="EMBL/GenBank/DDBJ databases">
        <authorList>
            <person name="Corre E."/>
            <person name="Pelletier E."/>
            <person name="Niang G."/>
            <person name="Scheremetjew M."/>
            <person name="Finn R."/>
            <person name="Kale V."/>
            <person name="Holt S."/>
            <person name="Cochrane G."/>
            <person name="Meng A."/>
            <person name="Brown T."/>
            <person name="Cohen L."/>
        </authorList>
    </citation>
    <scope>NUCLEOTIDE SEQUENCE</scope>
    <source>
        <strain evidence="3">GSO104</strain>
    </source>
</reference>
<gene>
    <name evidence="3" type="ORF">DBRI00130_LOCUS41131</name>
</gene>
<dbReference type="InterPro" id="IPR036273">
    <property type="entry name" value="CRAL/TRIO_N_dom_sf"/>
</dbReference>
<name>A0A7S4T0M4_9STRA</name>
<dbReference type="EMBL" id="HBNS01057152">
    <property type="protein sequence ID" value="CAE4661231.1"/>
    <property type="molecule type" value="Transcribed_RNA"/>
</dbReference>
<proteinExistence type="predicted"/>
<dbReference type="AlphaFoldDB" id="A0A7S4T0M4"/>
<evidence type="ECO:0000313" key="3">
    <source>
        <dbReference type="EMBL" id="CAE4661231.1"/>
    </source>
</evidence>
<dbReference type="Gene3D" id="3.40.525.10">
    <property type="entry name" value="CRAL-TRIO lipid binding domain"/>
    <property type="match status" value="1"/>
</dbReference>
<accession>A0A7S4T0M4</accession>
<dbReference type="Pfam" id="PF00650">
    <property type="entry name" value="CRAL_TRIO"/>
    <property type="match status" value="1"/>
</dbReference>
<dbReference type="InterPro" id="IPR052578">
    <property type="entry name" value="PI_Transfer_CRAL-TRIO"/>
</dbReference>
<feature type="region of interest" description="Disordered" evidence="1">
    <location>
        <begin position="1"/>
        <end position="23"/>
    </location>
</feature>
<dbReference type="PANTHER" id="PTHR45824">
    <property type="entry name" value="GH16843P"/>
    <property type="match status" value="1"/>
</dbReference>